<dbReference type="STRING" id="363999.A0A439CUY0"/>
<evidence type="ECO:0000313" key="2">
    <source>
        <dbReference type="Proteomes" id="UP000286045"/>
    </source>
</evidence>
<dbReference type="EMBL" id="RYZI01000382">
    <property type="protein sequence ID" value="RWA05968.1"/>
    <property type="molecule type" value="Genomic_DNA"/>
</dbReference>
<comment type="caution">
    <text evidence="1">The sequence shown here is derived from an EMBL/GenBank/DDBJ whole genome shotgun (WGS) entry which is preliminary data.</text>
</comment>
<dbReference type="Proteomes" id="UP000286045">
    <property type="component" value="Unassembled WGS sequence"/>
</dbReference>
<protein>
    <submittedName>
        <fullName evidence="1">Uncharacterized protein</fullName>
    </submittedName>
</protein>
<name>A0A439CUY0_9PEZI</name>
<proteinExistence type="predicted"/>
<gene>
    <name evidence="1" type="ORF">EKO27_g9138</name>
</gene>
<evidence type="ECO:0000313" key="1">
    <source>
        <dbReference type="EMBL" id="RWA05968.1"/>
    </source>
</evidence>
<organism evidence="1 2">
    <name type="scientific">Xylaria grammica</name>
    <dbReference type="NCBI Taxonomy" id="363999"/>
    <lineage>
        <taxon>Eukaryota</taxon>
        <taxon>Fungi</taxon>
        <taxon>Dikarya</taxon>
        <taxon>Ascomycota</taxon>
        <taxon>Pezizomycotina</taxon>
        <taxon>Sordariomycetes</taxon>
        <taxon>Xylariomycetidae</taxon>
        <taxon>Xylariales</taxon>
        <taxon>Xylariaceae</taxon>
        <taxon>Xylaria</taxon>
    </lineage>
</organism>
<accession>A0A439CUY0</accession>
<dbReference type="AlphaFoldDB" id="A0A439CUY0"/>
<sequence length="736" mass="81110">MTSASFTPYWKAVGLPEEPYSWVFFVVAKIAGRHRPLAVVTSIGGSSEEETLRGYPLTAACHRIVTIFADSANHIAIRAELALAATYYVRDDDREQWLDPVELPELDRTQAEFARRRRPWDCATASEFPFIAACLLQGVAFDAQGGDIRPARLEPLGTVYRDTSKEWGMAVVDITDLGGVRYGIVGFSSARMVFVPTETAQRNRCWLGAHNGFALHPGTFRVMDEVRPRRAMSAAEFMAKWDRGHVPVMYSAVNEPRIADLLAHIPLVDPTALDLVWPSDSPAGVLLSRTKLSGEDEDRSVIKLVDKVFDADDFDISAFNSVRALSNFQEILRRTLIKYSARLDGTQSSGKLIQLAFVDENHLGLETLPVVSVEAIAGALSVSKNVTSISICVESLLGAPVQLINTLSERAALRKIFFLQSPTHTDCSISVRLFEELAARPWMLRRVEVMFSGAYSAALRKQPWLPTVPRGTMDDAGDVVQLAPLGVFPVQQMFVRRQNSGSPGDTGFSYCYAHMGDALLKPERFISGFILFLRSLVSAWWQELDMEDMKSRLFSFSSAPSSLADDAATAAEISPILSESFAAPIDTGSNTVKRPRVRDLVPDGWTVMVSEEKPTARSQSSFVRYGFIRPHRPIAVGATPLVPPSLEELEVVGLKEFLGVMAPEVDLAVADRHLRDLANQITTRPYQGTLPPSVEPLSALSREDVTDVLLDFLRNARAVNDASVCQGKECTDDSAR</sequence>
<keyword evidence="2" id="KW-1185">Reference proteome</keyword>
<reference evidence="1 2" key="1">
    <citation type="submission" date="2018-12" db="EMBL/GenBank/DDBJ databases">
        <title>Draft genome sequence of Xylaria grammica IHI A82.</title>
        <authorList>
            <person name="Buettner E."/>
            <person name="Kellner H."/>
        </authorList>
    </citation>
    <scope>NUCLEOTIDE SEQUENCE [LARGE SCALE GENOMIC DNA]</scope>
    <source>
        <strain evidence="1 2">IHI A82</strain>
    </source>
</reference>